<protein>
    <recommendedName>
        <fullName evidence="4">Phage protein</fullName>
    </recommendedName>
</protein>
<evidence type="ECO:0008006" key="4">
    <source>
        <dbReference type="Google" id="ProtNLM"/>
    </source>
</evidence>
<sequence length="262" mass="28275">MSRVFLCLQSGQHIPKGCINVAEENEIDLENPAIKAAIATAVEASVSGLKTKNTELLGKLKETTGKLTQFEAQFEGIDIDAVKGLLSRAGQDEETKLLTEGKVDEVFNRRTERLRGDYDKQLKTVTARAEKAEAFAAKFQGKVLGDSVRGAALKAGALPEATDDIILRAKGVFSLNEEGEAVAVDESGQVILGKDGKTPLTPLEWAESLRESAPHLWPRASGTQAPGGGSGQAAFKRSEMTAEQKRDYQRKHGQTAFLQLPK</sequence>
<name>A0A3G7TME2_9PSED</name>
<dbReference type="AlphaFoldDB" id="A0A3G7TME2"/>
<dbReference type="EMBL" id="CP027753">
    <property type="protein sequence ID" value="AZE48243.1"/>
    <property type="molecule type" value="Genomic_DNA"/>
</dbReference>
<feature type="compositionally biased region" description="Basic and acidic residues" evidence="1">
    <location>
        <begin position="236"/>
        <end position="247"/>
    </location>
</feature>
<evidence type="ECO:0000313" key="3">
    <source>
        <dbReference type="Proteomes" id="UP000268048"/>
    </source>
</evidence>
<accession>A0A3G7TME2</accession>
<reference evidence="2 3" key="1">
    <citation type="submission" date="2018-03" db="EMBL/GenBank/DDBJ databases">
        <title>Diversity of phytobeneficial traits revealed by whole-genome analysis of worldwide-isolated phenazine-producing Pseudomonas spp.</title>
        <authorList>
            <person name="Biessy A."/>
            <person name="Novinscak A."/>
            <person name="Blom J."/>
            <person name="Leger G."/>
            <person name="Thomashow L.S."/>
            <person name="Cazorla F.M."/>
            <person name="Josic D."/>
            <person name="Filion M."/>
        </authorList>
    </citation>
    <scope>NUCLEOTIDE SEQUENCE [LARGE SCALE GENOMIC DNA]</scope>
    <source>
        <strain evidence="2 3">B25</strain>
    </source>
</reference>
<evidence type="ECO:0000256" key="1">
    <source>
        <dbReference type="SAM" id="MobiDB-lite"/>
    </source>
</evidence>
<organism evidence="2 3">
    <name type="scientific">Pseudomonas chlororaphis</name>
    <dbReference type="NCBI Taxonomy" id="587753"/>
    <lineage>
        <taxon>Bacteria</taxon>
        <taxon>Pseudomonadati</taxon>
        <taxon>Pseudomonadota</taxon>
        <taxon>Gammaproteobacteria</taxon>
        <taxon>Pseudomonadales</taxon>
        <taxon>Pseudomonadaceae</taxon>
        <taxon>Pseudomonas</taxon>
    </lineage>
</organism>
<proteinExistence type="predicted"/>
<evidence type="ECO:0000313" key="2">
    <source>
        <dbReference type="EMBL" id="AZE48243.1"/>
    </source>
</evidence>
<feature type="region of interest" description="Disordered" evidence="1">
    <location>
        <begin position="217"/>
        <end position="262"/>
    </location>
</feature>
<dbReference type="Proteomes" id="UP000268048">
    <property type="component" value="Chromosome"/>
</dbReference>
<gene>
    <name evidence="2" type="ORF">C4K04_2570</name>
</gene>